<dbReference type="CDD" id="cd00202">
    <property type="entry name" value="ZnF_GATA"/>
    <property type="match status" value="1"/>
</dbReference>
<dbReference type="InterPro" id="IPR013088">
    <property type="entry name" value="Znf_NHR/GATA"/>
</dbReference>
<feature type="domain" description="GATA-type" evidence="3">
    <location>
        <begin position="319"/>
        <end position="349"/>
    </location>
</feature>
<feature type="region of interest" description="Disordered" evidence="2">
    <location>
        <begin position="72"/>
        <end position="106"/>
    </location>
</feature>
<dbReference type="SUPFAM" id="SSF57716">
    <property type="entry name" value="Glucocorticoid receptor-like (DNA-binding domain)"/>
    <property type="match status" value="1"/>
</dbReference>
<feature type="region of interest" description="Disordered" evidence="2">
    <location>
        <begin position="255"/>
        <end position="310"/>
    </location>
</feature>
<evidence type="ECO:0000259" key="3">
    <source>
        <dbReference type="PROSITE" id="PS50114"/>
    </source>
</evidence>
<dbReference type="Proteomes" id="UP000815677">
    <property type="component" value="Unassembled WGS sequence"/>
</dbReference>
<evidence type="ECO:0000313" key="4">
    <source>
        <dbReference type="EMBL" id="GAT56419.1"/>
    </source>
</evidence>
<evidence type="ECO:0000256" key="1">
    <source>
        <dbReference type="PROSITE-ProRule" id="PRU00094"/>
    </source>
</evidence>
<keyword evidence="1" id="KW-0863">Zinc-finger</keyword>
<keyword evidence="1" id="KW-0479">Metal-binding</keyword>
<evidence type="ECO:0000313" key="5">
    <source>
        <dbReference type="Proteomes" id="UP000815677"/>
    </source>
</evidence>
<feature type="compositionally biased region" description="Polar residues" evidence="2">
    <location>
        <begin position="1"/>
        <end position="16"/>
    </location>
</feature>
<protein>
    <recommendedName>
        <fullName evidence="3">GATA-type domain-containing protein</fullName>
    </recommendedName>
</protein>
<evidence type="ECO:0000256" key="2">
    <source>
        <dbReference type="SAM" id="MobiDB-lite"/>
    </source>
</evidence>
<dbReference type="InterPro" id="IPR000679">
    <property type="entry name" value="Znf_GATA"/>
</dbReference>
<gene>
    <name evidence="4" type="ORF">MCHLO_13076</name>
</gene>
<dbReference type="Gene3D" id="3.30.50.10">
    <property type="entry name" value="Erythroid Transcription Factor GATA-1, subunit A"/>
    <property type="match status" value="1"/>
</dbReference>
<dbReference type="PROSITE" id="PS50114">
    <property type="entry name" value="GATA_ZN_FINGER_2"/>
    <property type="match status" value="1"/>
</dbReference>
<keyword evidence="5" id="KW-1185">Reference proteome</keyword>
<dbReference type="SMART" id="SM00401">
    <property type="entry name" value="ZnF_GATA"/>
    <property type="match status" value="1"/>
</dbReference>
<reference evidence="4" key="1">
    <citation type="submission" date="2014-09" db="EMBL/GenBank/DDBJ databases">
        <title>Genome sequence of the luminous mushroom Mycena chlorophos for searching fungal bioluminescence genes.</title>
        <authorList>
            <person name="Tanaka Y."/>
            <person name="Kasuga D."/>
            <person name="Oba Y."/>
            <person name="Hase S."/>
            <person name="Sato K."/>
            <person name="Oba Y."/>
            <person name="Sakakibara Y."/>
        </authorList>
    </citation>
    <scope>NUCLEOTIDE SEQUENCE</scope>
</reference>
<proteinExistence type="predicted"/>
<sequence length="355" mass="37823">MYPTDARQSQQVSSSAGPAGLRNTASAVRHHLHYGQVIVPSGPAQRRRHDPYLAPNGNSLEFALVPAERGIARSAGSSGQPLSSRVEVPPLRQEDGESAEVDGSIYSPGTRPANAGYHVVPQTSAFSLSRLSPFSPPFPSSHLNAPTTAVLHVASANAAEPDDEWADFCRVWLLTQRRCAEFVLSLEYDNGGAPGPLEGMPMHDTRFHVDAAGGEPHRLSISGLFTGNPSFATARVVRDSATAFVASGLDLRVSPGPAAPPQLSQSSSSSSSQLVAHGTPPHLRPTKLPRPTSCPNCGRTPTTADLGEWRTGTVTRGMICSACGQYEKRKGVPRPRELENKRRNGNGNRVYGSKK</sequence>
<dbReference type="EMBL" id="DF849265">
    <property type="protein sequence ID" value="GAT56419.1"/>
    <property type="molecule type" value="Genomic_DNA"/>
</dbReference>
<accession>A0ABQ0LZB0</accession>
<keyword evidence="1" id="KW-0862">Zinc</keyword>
<name>A0ABQ0LZB0_MYCCL</name>
<feature type="region of interest" description="Disordered" evidence="2">
    <location>
        <begin position="329"/>
        <end position="355"/>
    </location>
</feature>
<feature type="compositionally biased region" description="Polar residues" evidence="2">
    <location>
        <begin position="293"/>
        <end position="303"/>
    </location>
</feature>
<feature type="compositionally biased region" description="Basic and acidic residues" evidence="2">
    <location>
        <begin position="329"/>
        <end position="342"/>
    </location>
</feature>
<organism evidence="4 5">
    <name type="scientific">Mycena chlorophos</name>
    <name type="common">Agaric fungus</name>
    <name type="synonym">Agaricus chlorophos</name>
    <dbReference type="NCBI Taxonomy" id="658473"/>
    <lineage>
        <taxon>Eukaryota</taxon>
        <taxon>Fungi</taxon>
        <taxon>Dikarya</taxon>
        <taxon>Basidiomycota</taxon>
        <taxon>Agaricomycotina</taxon>
        <taxon>Agaricomycetes</taxon>
        <taxon>Agaricomycetidae</taxon>
        <taxon>Agaricales</taxon>
        <taxon>Marasmiineae</taxon>
        <taxon>Mycenaceae</taxon>
        <taxon>Mycena</taxon>
    </lineage>
</organism>
<feature type="compositionally biased region" description="Low complexity" evidence="2">
    <location>
        <begin position="262"/>
        <end position="274"/>
    </location>
</feature>
<feature type="region of interest" description="Disordered" evidence="2">
    <location>
        <begin position="1"/>
        <end position="25"/>
    </location>
</feature>